<gene>
    <name evidence="1" type="ORF">BSAL_88700</name>
</gene>
<keyword evidence="2" id="KW-1185">Reference proteome</keyword>
<protein>
    <recommendedName>
        <fullName evidence="3">Glycosyltransferase</fullName>
    </recommendedName>
</protein>
<dbReference type="Proteomes" id="UP000051952">
    <property type="component" value="Unassembled WGS sequence"/>
</dbReference>
<accession>A0A0S4KIU7</accession>
<dbReference type="OrthoDB" id="529273at2759"/>
<evidence type="ECO:0000313" key="1">
    <source>
        <dbReference type="EMBL" id="CUI14449.1"/>
    </source>
</evidence>
<sequence>LAQANEIEAMARELGFATQRIYFEEHSYEAQFTAMRSADVFLSVHGAAFAWTLFLDTLGPNAFCRSMIEMMVPIREELIPFHIHEATLGNMSFFRVRNPIPKFLSSRKKIVGVKKDRNPYALLREPQVLWYDLNYVNVTLLEALKRREQCAA</sequence>
<evidence type="ECO:0000313" key="2">
    <source>
        <dbReference type="Proteomes" id="UP000051952"/>
    </source>
</evidence>
<dbReference type="VEuPathDB" id="TriTrypDB:BSAL_88700"/>
<reference evidence="2" key="1">
    <citation type="submission" date="2015-09" db="EMBL/GenBank/DDBJ databases">
        <authorList>
            <consortium name="Pathogen Informatics"/>
        </authorList>
    </citation>
    <scope>NUCLEOTIDE SEQUENCE [LARGE SCALE GENOMIC DNA]</scope>
    <source>
        <strain evidence="2">Lake Konstanz</strain>
    </source>
</reference>
<dbReference type="EMBL" id="CYKH01001118">
    <property type="protein sequence ID" value="CUI14449.1"/>
    <property type="molecule type" value="Genomic_DNA"/>
</dbReference>
<organism evidence="1 2">
    <name type="scientific">Bodo saltans</name>
    <name type="common">Flagellated protozoan</name>
    <dbReference type="NCBI Taxonomy" id="75058"/>
    <lineage>
        <taxon>Eukaryota</taxon>
        <taxon>Discoba</taxon>
        <taxon>Euglenozoa</taxon>
        <taxon>Kinetoplastea</taxon>
        <taxon>Metakinetoplastina</taxon>
        <taxon>Eubodonida</taxon>
        <taxon>Bodonidae</taxon>
        <taxon>Bodo</taxon>
    </lineage>
</organism>
<dbReference type="AlphaFoldDB" id="A0A0S4KIU7"/>
<feature type="non-terminal residue" evidence="1">
    <location>
        <position position="1"/>
    </location>
</feature>
<evidence type="ECO:0008006" key="3">
    <source>
        <dbReference type="Google" id="ProtNLM"/>
    </source>
</evidence>
<proteinExistence type="predicted"/>
<name>A0A0S4KIU7_BODSA</name>